<feature type="transmembrane region" description="Helical" evidence="7">
    <location>
        <begin position="154"/>
        <end position="175"/>
    </location>
</feature>
<keyword evidence="2 7" id="KW-0813">Transport</keyword>
<comment type="caution">
    <text evidence="9">The sequence shown here is derived from an EMBL/GenBank/DDBJ whole genome shotgun (WGS) entry which is preliminary data.</text>
</comment>
<keyword evidence="4 7" id="KW-0812">Transmembrane</keyword>
<feature type="domain" description="ABC transmembrane type-1" evidence="8">
    <location>
        <begin position="150"/>
        <end position="364"/>
    </location>
</feature>
<keyword evidence="6 7" id="KW-0472">Membrane</keyword>
<dbReference type="InterPro" id="IPR035906">
    <property type="entry name" value="MetI-like_sf"/>
</dbReference>
<evidence type="ECO:0000256" key="6">
    <source>
        <dbReference type="ARBA" id="ARBA00023136"/>
    </source>
</evidence>
<keyword evidence="5 7" id="KW-1133">Transmembrane helix</keyword>
<keyword evidence="3" id="KW-1003">Cell membrane</keyword>
<evidence type="ECO:0000256" key="7">
    <source>
        <dbReference type="RuleBase" id="RU363032"/>
    </source>
</evidence>
<feature type="transmembrane region" description="Helical" evidence="7">
    <location>
        <begin position="241"/>
        <end position="260"/>
    </location>
</feature>
<feature type="transmembrane region" description="Helical" evidence="7">
    <location>
        <begin position="348"/>
        <end position="367"/>
    </location>
</feature>
<organism evidence="9">
    <name type="scientific">Bellilinea caldifistulae</name>
    <dbReference type="NCBI Taxonomy" id="360411"/>
    <lineage>
        <taxon>Bacteria</taxon>
        <taxon>Bacillati</taxon>
        <taxon>Chloroflexota</taxon>
        <taxon>Anaerolineae</taxon>
        <taxon>Anaerolineales</taxon>
        <taxon>Anaerolineaceae</taxon>
        <taxon>Bellilinea</taxon>
    </lineage>
</organism>
<evidence type="ECO:0000313" key="9">
    <source>
        <dbReference type="EMBL" id="HGS88318.1"/>
    </source>
</evidence>
<dbReference type="PANTHER" id="PTHR30465:SF45">
    <property type="entry name" value="BINDING-PROTEIN-DEPENDENT TRANSPORT SYSTEMS INNER MEMBRANE COMPONENT"/>
    <property type="match status" value="1"/>
</dbReference>
<evidence type="ECO:0000256" key="4">
    <source>
        <dbReference type="ARBA" id="ARBA00022692"/>
    </source>
</evidence>
<dbReference type="InterPro" id="IPR000515">
    <property type="entry name" value="MetI-like"/>
</dbReference>
<protein>
    <submittedName>
        <fullName evidence="9">ABC transporter permease</fullName>
    </submittedName>
</protein>
<accession>A0A7C4L138</accession>
<comment type="subcellular location">
    <subcellularLocation>
        <location evidence="1 7">Cell membrane</location>
        <topology evidence="1 7">Multi-pass membrane protein</topology>
    </subcellularLocation>
</comment>
<gene>
    <name evidence="9" type="ORF">ENT17_11990</name>
</gene>
<sequence length="380" mass="42221">MTEATQSPVTASTSSLEKKAAASTLSRLAKYTLVKILTLGITIVIGVYLTIIIANMGGEVDNIRRGEIRERIALGVSMNQEMRRLPAEERNKLINDMVRLEEQRLGMDRPFILRSFSYLADAMSLNLGRAQYLTSDSGSKTVRLIILERLPPTLVLFGTANLLLFFSALFIALGLSRHYGSFFDRLVIALAPTSAAPGWFYGIFLILIFAAVLNILPYGGMVDAPVPDTTIGYALSLLKHMILPTLAIFMSSIFVTIYGWRTFFLIFSSEDYVEMAKAKGLSSQMIERRYILRPTMPNIITNFALLIIGLWFGAIILETVFNWPGLGRLFYRAIGLFDTPVIVGETVIYAYLLAITVFLLDFIYALVDPRVKVGGEGPKA</sequence>
<dbReference type="AlphaFoldDB" id="A0A7C4L138"/>
<feature type="transmembrane region" description="Helical" evidence="7">
    <location>
        <begin position="196"/>
        <end position="221"/>
    </location>
</feature>
<dbReference type="Gene3D" id="1.10.3720.10">
    <property type="entry name" value="MetI-like"/>
    <property type="match status" value="1"/>
</dbReference>
<evidence type="ECO:0000256" key="2">
    <source>
        <dbReference type="ARBA" id="ARBA00022448"/>
    </source>
</evidence>
<dbReference type="Pfam" id="PF00528">
    <property type="entry name" value="BPD_transp_1"/>
    <property type="match status" value="1"/>
</dbReference>
<evidence type="ECO:0000256" key="5">
    <source>
        <dbReference type="ARBA" id="ARBA00022989"/>
    </source>
</evidence>
<feature type="transmembrane region" description="Helical" evidence="7">
    <location>
        <begin position="33"/>
        <end position="54"/>
    </location>
</feature>
<evidence type="ECO:0000256" key="1">
    <source>
        <dbReference type="ARBA" id="ARBA00004651"/>
    </source>
</evidence>
<dbReference type="CDD" id="cd06261">
    <property type="entry name" value="TM_PBP2"/>
    <property type="match status" value="1"/>
</dbReference>
<name>A0A7C4L138_9CHLR</name>
<dbReference type="PANTHER" id="PTHR30465">
    <property type="entry name" value="INNER MEMBRANE ABC TRANSPORTER"/>
    <property type="match status" value="1"/>
</dbReference>
<proteinExistence type="inferred from homology"/>
<dbReference type="GO" id="GO:0005886">
    <property type="term" value="C:plasma membrane"/>
    <property type="evidence" value="ECO:0007669"/>
    <property type="project" value="UniProtKB-SubCell"/>
</dbReference>
<dbReference type="GO" id="GO:0055085">
    <property type="term" value="P:transmembrane transport"/>
    <property type="evidence" value="ECO:0007669"/>
    <property type="project" value="InterPro"/>
</dbReference>
<reference evidence="9" key="1">
    <citation type="journal article" date="2020" name="mSystems">
        <title>Genome- and Community-Level Interaction Insights into Carbon Utilization and Element Cycling Functions of Hydrothermarchaeota in Hydrothermal Sediment.</title>
        <authorList>
            <person name="Zhou Z."/>
            <person name="Liu Y."/>
            <person name="Xu W."/>
            <person name="Pan J."/>
            <person name="Luo Z.H."/>
            <person name="Li M."/>
        </authorList>
    </citation>
    <scope>NUCLEOTIDE SEQUENCE [LARGE SCALE GENOMIC DNA]</scope>
    <source>
        <strain evidence="9">SpSt-556</strain>
    </source>
</reference>
<comment type="similarity">
    <text evidence="7">Belongs to the binding-protein-dependent transport system permease family.</text>
</comment>
<dbReference type="EMBL" id="DSXR01000121">
    <property type="protein sequence ID" value="HGS88318.1"/>
    <property type="molecule type" value="Genomic_DNA"/>
</dbReference>
<evidence type="ECO:0000256" key="3">
    <source>
        <dbReference type="ARBA" id="ARBA00022475"/>
    </source>
</evidence>
<feature type="transmembrane region" description="Helical" evidence="7">
    <location>
        <begin position="299"/>
        <end position="321"/>
    </location>
</feature>
<dbReference type="PROSITE" id="PS50928">
    <property type="entry name" value="ABC_TM1"/>
    <property type="match status" value="1"/>
</dbReference>
<evidence type="ECO:0000259" key="8">
    <source>
        <dbReference type="PROSITE" id="PS50928"/>
    </source>
</evidence>
<dbReference type="SUPFAM" id="SSF161098">
    <property type="entry name" value="MetI-like"/>
    <property type="match status" value="1"/>
</dbReference>